<dbReference type="PANTHER" id="PTHR45348">
    <property type="entry name" value="HYPOTHETICAL OXIDOREDUCTASE (EUROFUNG)"/>
    <property type="match status" value="1"/>
</dbReference>
<dbReference type="SUPFAM" id="SSF50129">
    <property type="entry name" value="GroES-like"/>
    <property type="match status" value="1"/>
</dbReference>
<dbReference type="Gene3D" id="3.90.180.10">
    <property type="entry name" value="Medium-chain alcohol dehydrogenases, catalytic domain"/>
    <property type="match status" value="1"/>
</dbReference>
<accession>W4JPI4</accession>
<protein>
    <submittedName>
        <fullName evidence="2">Quinone oxidoreductase 15</fullName>
    </submittedName>
</protein>
<dbReference type="AlphaFoldDB" id="W4JPI4"/>
<dbReference type="RefSeq" id="XP_009552503.1">
    <property type="nucleotide sequence ID" value="XM_009554208.1"/>
</dbReference>
<organism evidence="2 3">
    <name type="scientific">Heterobasidion irregulare (strain TC 32-1)</name>
    <dbReference type="NCBI Taxonomy" id="747525"/>
    <lineage>
        <taxon>Eukaryota</taxon>
        <taxon>Fungi</taxon>
        <taxon>Dikarya</taxon>
        <taxon>Basidiomycota</taxon>
        <taxon>Agaricomycotina</taxon>
        <taxon>Agaricomycetes</taxon>
        <taxon>Russulales</taxon>
        <taxon>Bondarzewiaceae</taxon>
        <taxon>Heterobasidion</taxon>
        <taxon>Heterobasidion annosum species complex</taxon>
    </lineage>
</organism>
<name>W4JPI4_HETIT</name>
<evidence type="ECO:0000259" key="1">
    <source>
        <dbReference type="SMART" id="SM00829"/>
    </source>
</evidence>
<dbReference type="InterPro" id="IPR013154">
    <property type="entry name" value="ADH-like_N"/>
</dbReference>
<gene>
    <name evidence="2" type="primary">qor15</name>
    <name evidence="2" type="ORF">HETIRDRAFT_56575</name>
</gene>
<dbReference type="Gene3D" id="3.40.50.720">
    <property type="entry name" value="NAD(P)-binding Rossmann-like Domain"/>
    <property type="match status" value="1"/>
</dbReference>
<dbReference type="HOGENOM" id="CLU_026673_16_1_1"/>
<dbReference type="CDD" id="cd08249">
    <property type="entry name" value="enoyl_reductase_like"/>
    <property type="match status" value="1"/>
</dbReference>
<dbReference type="InterPro" id="IPR036291">
    <property type="entry name" value="NAD(P)-bd_dom_sf"/>
</dbReference>
<dbReference type="InterPro" id="IPR013149">
    <property type="entry name" value="ADH-like_C"/>
</dbReference>
<dbReference type="GO" id="GO:0016651">
    <property type="term" value="F:oxidoreductase activity, acting on NAD(P)H"/>
    <property type="evidence" value="ECO:0007669"/>
    <property type="project" value="InterPro"/>
</dbReference>
<dbReference type="InterPro" id="IPR020843">
    <property type="entry name" value="ER"/>
</dbReference>
<dbReference type="InParanoid" id="W4JPI4"/>
<feature type="non-terminal residue" evidence="2">
    <location>
        <position position="1"/>
    </location>
</feature>
<dbReference type="Proteomes" id="UP000030671">
    <property type="component" value="Unassembled WGS sequence"/>
</dbReference>
<dbReference type="InterPro" id="IPR047122">
    <property type="entry name" value="Trans-enoyl_RdTase-like"/>
</dbReference>
<dbReference type="Pfam" id="PF08240">
    <property type="entry name" value="ADH_N"/>
    <property type="match status" value="1"/>
</dbReference>
<feature type="domain" description="Enoyl reductase (ER)" evidence="1">
    <location>
        <begin position="11"/>
        <end position="336"/>
    </location>
</feature>
<dbReference type="KEGG" id="hir:HETIRDRAFT_56575"/>
<proteinExistence type="predicted"/>
<sequence length="353" mass="37018">LGMAPDHQKAILVSETGWVVLGQAEVPKLAPGKILVKIIAAAQNPADWKGVTLGRKTGAVVGCDFAGTVEEIGPGVPPGIRTVGERVAGFVRTATSSNGAFAEYVAAPAEVVVHVPDEWSFEDAAQLGIAPFTAAQTLFITLNLPTPLSPTAESTPILISGGSSSVGLYAIQLAKLSGLRVIATASPRNFDLLKSYGADEVYDYRDPDAARKIKESTRGQLKEALDCIGEDSTPTLISNALSDSGGVVAIITKYDSPRAGVKLIRSVVFSLLGEAFDLPFTFTPTAKDIEQGRNMTKLLSETLASGKIKPNPVLVLPDGLASVPEGLQYMKDGKAVSAQKITYRISDTPTGDV</sequence>
<dbReference type="SUPFAM" id="SSF51735">
    <property type="entry name" value="NAD(P)-binding Rossmann-fold domains"/>
    <property type="match status" value="1"/>
</dbReference>
<dbReference type="Pfam" id="PF00107">
    <property type="entry name" value="ADH_zinc_N"/>
    <property type="match status" value="1"/>
</dbReference>
<keyword evidence="3" id="KW-1185">Reference proteome</keyword>
<dbReference type="InterPro" id="IPR011032">
    <property type="entry name" value="GroES-like_sf"/>
</dbReference>
<evidence type="ECO:0000313" key="3">
    <source>
        <dbReference type="Proteomes" id="UP000030671"/>
    </source>
</evidence>
<evidence type="ECO:0000313" key="2">
    <source>
        <dbReference type="EMBL" id="ETW75379.1"/>
    </source>
</evidence>
<dbReference type="GeneID" id="20678365"/>
<dbReference type="SMART" id="SM00829">
    <property type="entry name" value="PKS_ER"/>
    <property type="match status" value="1"/>
</dbReference>
<dbReference type="OrthoDB" id="10257049at2759"/>
<reference evidence="2 3" key="1">
    <citation type="journal article" date="2012" name="New Phytol.">
        <title>Insight into trade-off between wood decay and parasitism from the genome of a fungal forest pathogen.</title>
        <authorList>
            <person name="Olson A."/>
            <person name="Aerts A."/>
            <person name="Asiegbu F."/>
            <person name="Belbahri L."/>
            <person name="Bouzid O."/>
            <person name="Broberg A."/>
            <person name="Canback B."/>
            <person name="Coutinho P.M."/>
            <person name="Cullen D."/>
            <person name="Dalman K."/>
            <person name="Deflorio G."/>
            <person name="van Diepen L.T."/>
            <person name="Dunand C."/>
            <person name="Duplessis S."/>
            <person name="Durling M."/>
            <person name="Gonthier P."/>
            <person name="Grimwood J."/>
            <person name="Fossdal C.G."/>
            <person name="Hansson D."/>
            <person name="Henrissat B."/>
            <person name="Hietala A."/>
            <person name="Himmelstrand K."/>
            <person name="Hoffmeister D."/>
            <person name="Hogberg N."/>
            <person name="James T.Y."/>
            <person name="Karlsson M."/>
            <person name="Kohler A."/>
            <person name="Kues U."/>
            <person name="Lee Y.H."/>
            <person name="Lin Y.C."/>
            <person name="Lind M."/>
            <person name="Lindquist E."/>
            <person name="Lombard V."/>
            <person name="Lucas S."/>
            <person name="Lunden K."/>
            <person name="Morin E."/>
            <person name="Murat C."/>
            <person name="Park J."/>
            <person name="Raffaello T."/>
            <person name="Rouze P."/>
            <person name="Salamov A."/>
            <person name="Schmutz J."/>
            <person name="Solheim H."/>
            <person name="Stahlberg J."/>
            <person name="Velez H."/>
            <person name="de Vries R.P."/>
            <person name="Wiebenga A."/>
            <person name="Woodward S."/>
            <person name="Yakovlev I."/>
            <person name="Garbelotto M."/>
            <person name="Martin F."/>
            <person name="Grigoriev I.V."/>
            <person name="Stenlid J."/>
        </authorList>
    </citation>
    <scope>NUCLEOTIDE SEQUENCE [LARGE SCALE GENOMIC DNA]</scope>
    <source>
        <strain evidence="2 3">TC 32-1</strain>
    </source>
</reference>
<dbReference type="eggNOG" id="KOG1198">
    <property type="taxonomic scope" value="Eukaryota"/>
</dbReference>
<dbReference type="EMBL" id="KI925466">
    <property type="protein sequence ID" value="ETW75379.1"/>
    <property type="molecule type" value="Genomic_DNA"/>
</dbReference>
<dbReference type="PANTHER" id="PTHR45348:SF2">
    <property type="entry name" value="ZINC-TYPE ALCOHOL DEHYDROGENASE-LIKE PROTEIN C2E1P3.01"/>
    <property type="match status" value="1"/>
</dbReference>